<dbReference type="InterPro" id="IPR045667">
    <property type="entry name" value="ORC3_N"/>
</dbReference>
<organism evidence="9 10">
    <name type="scientific">Scheffersomyces spartinae</name>
    <dbReference type="NCBI Taxonomy" id="45513"/>
    <lineage>
        <taxon>Eukaryota</taxon>
        <taxon>Fungi</taxon>
        <taxon>Dikarya</taxon>
        <taxon>Ascomycota</taxon>
        <taxon>Saccharomycotina</taxon>
        <taxon>Pichiomycetes</taxon>
        <taxon>Debaryomycetaceae</taxon>
        <taxon>Scheffersomyces</taxon>
    </lineage>
</organism>
<comment type="caution">
    <text evidence="9">The sequence shown here is derived from an EMBL/GenBank/DDBJ whole genome shotgun (WGS) entry which is preliminary data.</text>
</comment>
<dbReference type="CDD" id="cd20704">
    <property type="entry name" value="Orc3"/>
    <property type="match status" value="1"/>
</dbReference>
<feature type="region of interest" description="Disordered" evidence="6">
    <location>
        <begin position="201"/>
        <end position="222"/>
    </location>
</feature>
<feature type="domain" description="Origin recognition complex subunit 3 winged helix C-terminal" evidence="8">
    <location>
        <begin position="604"/>
        <end position="723"/>
    </location>
</feature>
<comment type="similarity">
    <text evidence="2">Belongs to the ORC3 family.</text>
</comment>
<evidence type="ECO:0000313" key="10">
    <source>
        <dbReference type="Proteomes" id="UP000790833"/>
    </source>
</evidence>
<dbReference type="GO" id="GO:0003688">
    <property type="term" value="F:DNA replication origin binding"/>
    <property type="evidence" value="ECO:0007669"/>
    <property type="project" value="TreeGrafter"/>
</dbReference>
<keyword evidence="5" id="KW-0539">Nucleus</keyword>
<sequence length="726" mass="84860">MPKRLRDPTSLELLNHDTQKTHYFLERDSKKRRQNKADFGFFNSTFYGSDSNNGIEELISSSSSYFPRLFRGKEPLENVKIRQKLFEEIWRNQSATITSNLNDTNTYVYNRLYEYITTSENIGSEKLNVGFLLLGSNTANNIRVLSEFRSFCKCKAAETKDIVRIIQIEAKSCQNIKSALREVVLQFFKSSTTDVLEQLDQVDEEDAVDDDDEEESSKGNGRVNYDFDNVEEYLRGQPHVKLVVVIQDTDSMISQVLHQMIKLLYSYLDRIPHIRLLLGVSSSNISQWINSTLDNQTRTIIHGAKFKTNDNQKVIFTIANNLFLRNHQHDSLSPLMLDPQLTAILYDRMSNADNSVDTFVQELKLCYMIYFYQNPLAVFHDTNFSDKTSKIPEEYFETFKKLPSFKRFIEKRVFEYKSSKDKQIKNEVISLIDLNDPVKVFLESSKAQFLKFKLKVINACNILHGLLKHKREKLEVYKMILNNEVLDLFMDSQHHFKNFEVNSYYVPEDIISEYESEFGTISDENAALFIDRIENQTGNILEIVQSYITQVSDYYKDFHGTVFHENWFLTGFGYSTDDMKKVKLMSLEENYENLMINLLRPNLRMALETGLSTPSLYLGNYLIQNHLQNNGFTKSRIKAPISQLFQVYKDAPVTINIYDMYTAFKYSYNRKDVLAELGLEDNFPDNKYEKLMFSWFSQSCFEMTQMGFLKEKPKADYLEKAIWRGV</sequence>
<keyword evidence="10" id="KW-1185">Reference proteome</keyword>
<evidence type="ECO:0000256" key="4">
    <source>
        <dbReference type="ARBA" id="ARBA00023125"/>
    </source>
</evidence>
<dbReference type="OrthoDB" id="10265211at2759"/>
<dbReference type="GO" id="GO:0006270">
    <property type="term" value="P:DNA replication initiation"/>
    <property type="evidence" value="ECO:0007669"/>
    <property type="project" value="TreeGrafter"/>
</dbReference>
<dbReference type="Pfam" id="PF07034">
    <property type="entry name" value="ORC3_N"/>
    <property type="match status" value="1"/>
</dbReference>
<dbReference type="RefSeq" id="XP_043048674.1">
    <property type="nucleotide sequence ID" value="XM_043192042.1"/>
</dbReference>
<evidence type="ECO:0000256" key="3">
    <source>
        <dbReference type="ARBA" id="ARBA00022705"/>
    </source>
</evidence>
<evidence type="ECO:0000256" key="1">
    <source>
        <dbReference type="ARBA" id="ARBA00004123"/>
    </source>
</evidence>
<dbReference type="PANTHER" id="PTHR12748:SF0">
    <property type="entry name" value="ORIGIN RECOGNITION COMPLEX SUBUNIT 3"/>
    <property type="match status" value="1"/>
</dbReference>
<evidence type="ECO:0000256" key="6">
    <source>
        <dbReference type="SAM" id="MobiDB-lite"/>
    </source>
</evidence>
<dbReference type="GO" id="GO:0005664">
    <property type="term" value="C:nuclear origin of replication recognition complex"/>
    <property type="evidence" value="ECO:0007669"/>
    <property type="project" value="InterPro"/>
</dbReference>
<reference evidence="9" key="1">
    <citation type="submission" date="2021-03" db="EMBL/GenBank/DDBJ databases">
        <authorList>
            <person name="Palmer J.M."/>
        </authorList>
    </citation>
    <scope>NUCLEOTIDE SEQUENCE</scope>
    <source>
        <strain evidence="9">ARV_011</strain>
    </source>
</reference>
<proteinExistence type="inferred from homology"/>
<dbReference type="Proteomes" id="UP000790833">
    <property type="component" value="Unassembled WGS sequence"/>
</dbReference>
<keyword evidence="3" id="KW-0235">DNA replication</keyword>
<dbReference type="GO" id="GO:0031261">
    <property type="term" value="C:DNA replication preinitiation complex"/>
    <property type="evidence" value="ECO:0007669"/>
    <property type="project" value="TreeGrafter"/>
</dbReference>
<name>A0A9P8AIH2_9ASCO</name>
<accession>A0A9P8AIH2</accession>
<protein>
    <recommendedName>
        <fullName evidence="11">Origin recognition complex subunit 3</fullName>
    </recommendedName>
</protein>
<evidence type="ECO:0000259" key="7">
    <source>
        <dbReference type="Pfam" id="PF07034"/>
    </source>
</evidence>
<dbReference type="GeneID" id="66114616"/>
<dbReference type="Pfam" id="PF18137">
    <property type="entry name" value="WHD_ORC"/>
    <property type="match status" value="1"/>
</dbReference>
<evidence type="ECO:0000259" key="8">
    <source>
        <dbReference type="Pfam" id="PF18137"/>
    </source>
</evidence>
<evidence type="ECO:0000256" key="2">
    <source>
        <dbReference type="ARBA" id="ARBA00010977"/>
    </source>
</evidence>
<feature type="domain" description="Origin recognition complex subunit 3 N-terminal" evidence="7">
    <location>
        <begin position="17"/>
        <end position="379"/>
    </location>
</feature>
<dbReference type="AlphaFoldDB" id="A0A9P8AIH2"/>
<comment type="subcellular location">
    <subcellularLocation>
        <location evidence="1">Nucleus</location>
    </subcellularLocation>
</comment>
<gene>
    <name evidence="9" type="ORF">KQ657_001242</name>
</gene>
<feature type="compositionally biased region" description="Acidic residues" evidence="6">
    <location>
        <begin position="201"/>
        <end position="215"/>
    </location>
</feature>
<dbReference type="EMBL" id="JAHMUF010000014">
    <property type="protein sequence ID" value="KAG7193125.1"/>
    <property type="molecule type" value="Genomic_DNA"/>
</dbReference>
<dbReference type="PANTHER" id="PTHR12748">
    <property type="entry name" value="ORIGIN RECOGNITION COMPLEX SUBUNIT 3"/>
    <property type="match status" value="1"/>
</dbReference>
<evidence type="ECO:0008006" key="11">
    <source>
        <dbReference type="Google" id="ProtNLM"/>
    </source>
</evidence>
<evidence type="ECO:0000256" key="5">
    <source>
        <dbReference type="ARBA" id="ARBA00023242"/>
    </source>
</evidence>
<evidence type="ECO:0000313" key="9">
    <source>
        <dbReference type="EMBL" id="KAG7193125.1"/>
    </source>
</evidence>
<dbReference type="InterPro" id="IPR040855">
    <property type="entry name" value="ORC_WH_C"/>
</dbReference>
<dbReference type="GO" id="GO:0005656">
    <property type="term" value="C:nuclear pre-replicative complex"/>
    <property type="evidence" value="ECO:0007669"/>
    <property type="project" value="TreeGrafter"/>
</dbReference>
<keyword evidence="4" id="KW-0238">DNA-binding</keyword>
<dbReference type="InterPro" id="IPR020795">
    <property type="entry name" value="ORC3"/>
</dbReference>